<proteinExistence type="predicted"/>
<dbReference type="RefSeq" id="WP_184166578.1">
    <property type="nucleotide sequence ID" value="NZ_JACHLN010000002.1"/>
</dbReference>
<dbReference type="Proteomes" id="UP000575241">
    <property type="component" value="Unassembled WGS sequence"/>
</dbReference>
<evidence type="ECO:0008006" key="4">
    <source>
        <dbReference type="Google" id="ProtNLM"/>
    </source>
</evidence>
<comment type="caution">
    <text evidence="2">The sequence shown here is derived from an EMBL/GenBank/DDBJ whole genome shotgun (WGS) entry which is preliminary data.</text>
</comment>
<evidence type="ECO:0000313" key="3">
    <source>
        <dbReference type="Proteomes" id="UP000575241"/>
    </source>
</evidence>
<evidence type="ECO:0000256" key="1">
    <source>
        <dbReference type="SAM" id="SignalP"/>
    </source>
</evidence>
<name>A0A7W7K110_9SPHN</name>
<keyword evidence="3" id="KW-1185">Reference proteome</keyword>
<protein>
    <recommendedName>
        <fullName evidence="4">TonB C-terminal domain-containing protein</fullName>
    </recommendedName>
</protein>
<organism evidence="2 3">
    <name type="scientific">Sphingomonas kyeonggiensis</name>
    <dbReference type="NCBI Taxonomy" id="1268553"/>
    <lineage>
        <taxon>Bacteria</taxon>
        <taxon>Pseudomonadati</taxon>
        <taxon>Pseudomonadota</taxon>
        <taxon>Alphaproteobacteria</taxon>
        <taxon>Sphingomonadales</taxon>
        <taxon>Sphingomonadaceae</taxon>
        <taxon>Sphingomonas</taxon>
    </lineage>
</organism>
<keyword evidence="1" id="KW-0732">Signal</keyword>
<evidence type="ECO:0000313" key="2">
    <source>
        <dbReference type="EMBL" id="MBB4839062.1"/>
    </source>
</evidence>
<reference evidence="2 3" key="1">
    <citation type="submission" date="2020-08" db="EMBL/GenBank/DDBJ databases">
        <title>Functional genomics of gut bacteria from endangered species of beetles.</title>
        <authorList>
            <person name="Carlos-Shanley C."/>
        </authorList>
    </citation>
    <scope>NUCLEOTIDE SEQUENCE [LARGE SCALE GENOMIC DNA]</scope>
    <source>
        <strain evidence="2 3">S00224</strain>
    </source>
</reference>
<accession>A0A7W7K110</accession>
<feature type="chain" id="PRO_5031307320" description="TonB C-terminal domain-containing protein" evidence="1">
    <location>
        <begin position="22"/>
        <end position="311"/>
    </location>
</feature>
<feature type="signal peptide" evidence="1">
    <location>
        <begin position="1"/>
        <end position="21"/>
    </location>
</feature>
<sequence length="311" mass="33607">MLGAVTALGLVVAAPSALGQAAPAKARPGNQCLFGYEVTGPDGKLYSIADARLSSAGGSVDISLDFDGPLPDPMIAAGSHSASTAQLGSSFISARQTDPRDYRLEKTGDPKPAYMREAPLAKIGETWFVGDRIDILPKDATVTLFVEADFIDLLVPSRAFEIWWKGTRRLTVKFVPKQLPPEEFATACLALPASLRDGMTRFPSRNVLRKLQPGKTPVAMDFRGNAASRPLIFNPFDMDDENPGSATFQVTVGRDGLVKQCDLVAQRGKVPDRISACEKLRDGARFYPATDIMGTPVESETQYTVEWKVKG</sequence>
<dbReference type="AlphaFoldDB" id="A0A7W7K110"/>
<gene>
    <name evidence="2" type="ORF">HNP52_002131</name>
</gene>
<dbReference type="EMBL" id="JACHLN010000002">
    <property type="protein sequence ID" value="MBB4839062.1"/>
    <property type="molecule type" value="Genomic_DNA"/>
</dbReference>